<feature type="compositionally biased region" description="Pro residues" evidence="1">
    <location>
        <begin position="247"/>
        <end position="256"/>
    </location>
</feature>
<keyword evidence="3" id="KW-1185">Reference proteome</keyword>
<organism evidence="2 3">
    <name type="scientific">Lolium multiflorum</name>
    <name type="common">Italian ryegrass</name>
    <name type="synonym">Lolium perenne subsp. multiflorum</name>
    <dbReference type="NCBI Taxonomy" id="4521"/>
    <lineage>
        <taxon>Eukaryota</taxon>
        <taxon>Viridiplantae</taxon>
        <taxon>Streptophyta</taxon>
        <taxon>Embryophyta</taxon>
        <taxon>Tracheophyta</taxon>
        <taxon>Spermatophyta</taxon>
        <taxon>Magnoliopsida</taxon>
        <taxon>Liliopsida</taxon>
        <taxon>Poales</taxon>
        <taxon>Poaceae</taxon>
        <taxon>BOP clade</taxon>
        <taxon>Pooideae</taxon>
        <taxon>Poodae</taxon>
        <taxon>Poeae</taxon>
        <taxon>Poeae Chloroplast Group 2 (Poeae type)</taxon>
        <taxon>Loliodinae</taxon>
        <taxon>Loliinae</taxon>
        <taxon>Lolium</taxon>
    </lineage>
</organism>
<proteinExistence type="predicted"/>
<dbReference type="InterPro" id="IPR006912">
    <property type="entry name" value="Harbinger_derived_prot"/>
</dbReference>
<dbReference type="Proteomes" id="UP001231189">
    <property type="component" value="Unassembled WGS sequence"/>
</dbReference>
<sequence>MTSMVQPPPVFDRLAYGKSPDMDFEINGHHYTKGYYLADGIYPPWATLVKTIRNPTSEQEARFAKEQEAARKDVERAFGILQARCAIVERDDSLFDNDWEGQGELVTPQGAPASFQDILHAHHEIRDIAVHNQLQGLRAWWPRITPEYCVVGVDDDDAPAATRCSGRTPEGTGTRRAPTAPFPVRVRVRRLAACAPCPRGLWELLLRGRSRPWRSSSASARAALLLPERPARGLPAALEEGPRLRPRPGPSRPPPPEARREVRPFGRSRSSLAGRRERRPQLRVILLLPGPRGSGGRSPM</sequence>
<accession>A0AAD8VY98</accession>
<protein>
    <submittedName>
        <fullName evidence="2">Uncharacterized protein</fullName>
    </submittedName>
</protein>
<evidence type="ECO:0000313" key="2">
    <source>
        <dbReference type="EMBL" id="KAK1626794.1"/>
    </source>
</evidence>
<dbReference type="Pfam" id="PF04827">
    <property type="entry name" value="Plant_tran"/>
    <property type="match status" value="1"/>
</dbReference>
<dbReference type="EMBL" id="JAUUTY010000005">
    <property type="protein sequence ID" value="KAK1626794.1"/>
    <property type="molecule type" value="Genomic_DNA"/>
</dbReference>
<name>A0AAD8VY98_LOLMU</name>
<dbReference type="PANTHER" id="PTHR47150">
    <property type="entry name" value="OS12G0169200 PROTEIN"/>
    <property type="match status" value="1"/>
</dbReference>
<gene>
    <name evidence="2" type="ORF">QYE76_001109</name>
</gene>
<evidence type="ECO:0000313" key="3">
    <source>
        <dbReference type="Proteomes" id="UP001231189"/>
    </source>
</evidence>
<feature type="region of interest" description="Disordered" evidence="1">
    <location>
        <begin position="237"/>
        <end position="300"/>
    </location>
</feature>
<comment type="caution">
    <text evidence="2">The sequence shown here is derived from an EMBL/GenBank/DDBJ whole genome shotgun (WGS) entry which is preliminary data.</text>
</comment>
<dbReference type="PANTHER" id="PTHR47150:SF6">
    <property type="entry name" value="OS01G0872900 PROTEIN"/>
    <property type="match status" value="1"/>
</dbReference>
<dbReference type="AlphaFoldDB" id="A0AAD8VY98"/>
<evidence type="ECO:0000256" key="1">
    <source>
        <dbReference type="SAM" id="MobiDB-lite"/>
    </source>
</evidence>
<reference evidence="2" key="1">
    <citation type="submission" date="2023-07" db="EMBL/GenBank/DDBJ databases">
        <title>A chromosome-level genome assembly of Lolium multiflorum.</title>
        <authorList>
            <person name="Chen Y."/>
            <person name="Copetti D."/>
            <person name="Kolliker R."/>
            <person name="Studer B."/>
        </authorList>
    </citation>
    <scope>NUCLEOTIDE SEQUENCE</scope>
    <source>
        <strain evidence="2">02402/16</strain>
        <tissue evidence="2">Leaf</tissue>
    </source>
</reference>